<name>A0ABT0U3Y4_9BACT</name>
<comment type="caution">
    <text evidence="2">The sequence shown here is derived from an EMBL/GenBank/DDBJ whole genome shotgun (WGS) entry which is preliminary data.</text>
</comment>
<keyword evidence="3" id="KW-1185">Reference proteome</keyword>
<reference evidence="2 3" key="1">
    <citation type="journal article" date="2022" name="Syst. Appl. Microbiol.">
        <title>Rhodopirellula aestuarii sp. nov., a novel member of the genus Rhodopirellula isolated from brackish sediments collected in the Tagus River estuary, Portugal.</title>
        <authorList>
            <person name="Vitorino I.R."/>
            <person name="Klimek D."/>
            <person name="Calusinska M."/>
            <person name="Lobo-da-Cunha A."/>
            <person name="Vasconcelos V."/>
            <person name="Lage O.M."/>
        </authorList>
    </citation>
    <scope>NUCLEOTIDE SEQUENCE [LARGE SCALE GENOMIC DNA]</scope>
    <source>
        <strain evidence="2 3">ICT_H3.1</strain>
    </source>
</reference>
<dbReference type="EMBL" id="JAMQBK010000035">
    <property type="protein sequence ID" value="MCM2371607.1"/>
    <property type="molecule type" value="Genomic_DNA"/>
</dbReference>
<evidence type="ECO:0000313" key="3">
    <source>
        <dbReference type="Proteomes" id="UP001202961"/>
    </source>
</evidence>
<dbReference type="RefSeq" id="WP_250929241.1">
    <property type="nucleotide sequence ID" value="NZ_JAMQBK010000035.1"/>
</dbReference>
<dbReference type="Proteomes" id="UP001202961">
    <property type="component" value="Unassembled WGS sequence"/>
</dbReference>
<protein>
    <recommendedName>
        <fullName evidence="1">MoxR-vWA-beta-propeller ternary system domain-containing protein</fullName>
    </recommendedName>
</protein>
<accession>A0ABT0U3Y4</accession>
<evidence type="ECO:0000313" key="2">
    <source>
        <dbReference type="EMBL" id="MCM2371607.1"/>
    </source>
</evidence>
<organism evidence="2 3">
    <name type="scientific">Aporhodopirellula aestuarii</name>
    <dbReference type="NCBI Taxonomy" id="2950107"/>
    <lineage>
        <taxon>Bacteria</taxon>
        <taxon>Pseudomonadati</taxon>
        <taxon>Planctomycetota</taxon>
        <taxon>Planctomycetia</taxon>
        <taxon>Pirellulales</taxon>
        <taxon>Pirellulaceae</taxon>
        <taxon>Aporhodopirellula</taxon>
    </lineage>
</organism>
<proteinExistence type="predicted"/>
<gene>
    <name evidence="2" type="ORF">NB063_13430</name>
</gene>
<evidence type="ECO:0000259" key="1">
    <source>
        <dbReference type="Pfam" id="PF19918"/>
    </source>
</evidence>
<dbReference type="InterPro" id="IPR045552">
    <property type="entry name" value="bpX2"/>
</dbReference>
<feature type="domain" description="MoxR-vWA-beta-propeller ternary system" evidence="1">
    <location>
        <begin position="35"/>
        <end position="250"/>
    </location>
</feature>
<dbReference type="Pfam" id="PF19918">
    <property type="entry name" value="bpX2"/>
    <property type="match status" value="1"/>
</dbReference>
<sequence>MSPTPTGDGCRDWFVRLDSLPERAINELASRLVSLNPSTRIASVDSTIWVRTNGPGSDILPALRQLPGVLFSRHPSGDLVRLGETVPSLPDFDAHVPKVQWQPVADVCDVTIPIPQLAPGNTVSTQQTVRLIRGGTMTQCDAMRTRLATLLEWIELAPKARIDSLRWSIRRDECLVMGNKLPPIDGTYFVTRGRVIVPAGMTWTPSVPSHILLTSFEVPADDWLLWESDERWSIVPDDAITAMSRSSVRMAVRNSPVHCDSSEEFPR</sequence>